<dbReference type="PROSITE" id="PS50949">
    <property type="entry name" value="HTH_GNTR"/>
    <property type="match status" value="1"/>
</dbReference>
<dbReference type="Pfam" id="PF00392">
    <property type="entry name" value="GntR"/>
    <property type="match status" value="1"/>
</dbReference>
<dbReference type="Proteomes" id="UP000309594">
    <property type="component" value="Unassembled WGS sequence"/>
</dbReference>
<feature type="domain" description="HTH gntR-type" evidence="4">
    <location>
        <begin position="18"/>
        <end position="86"/>
    </location>
</feature>
<keyword evidence="3" id="KW-0804">Transcription</keyword>
<proteinExistence type="predicted"/>
<accession>A0A4U1GBT7</accession>
<evidence type="ECO:0000256" key="3">
    <source>
        <dbReference type="ARBA" id="ARBA00023163"/>
    </source>
</evidence>
<dbReference type="EMBL" id="SWDX01000004">
    <property type="protein sequence ID" value="TKC61431.1"/>
    <property type="molecule type" value="Genomic_DNA"/>
</dbReference>
<keyword evidence="1" id="KW-0805">Transcription regulation</keyword>
<comment type="caution">
    <text evidence="5">The sequence shown here is derived from an EMBL/GenBank/DDBJ whole genome shotgun (WGS) entry which is preliminary data.</text>
</comment>
<dbReference type="PANTHER" id="PTHR38445:SF9">
    <property type="entry name" value="HTH-TYPE TRANSCRIPTIONAL REPRESSOR YTRA"/>
    <property type="match status" value="1"/>
</dbReference>
<dbReference type="InterPro" id="IPR036390">
    <property type="entry name" value="WH_DNA-bd_sf"/>
</dbReference>
<evidence type="ECO:0000313" key="5">
    <source>
        <dbReference type="EMBL" id="TKC61431.1"/>
    </source>
</evidence>
<dbReference type="Gene3D" id="1.10.10.10">
    <property type="entry name" value="Winged helix-like DNA-binding domain superfamily/Winged helix DNA-binding domain"/>
    <property type="match status" value="1"/>
</dbReference>
<reference evidence="5 6" key="1">
    <citation type="submission" date="2019-04" db="EMBL/GenBank/DDBJ databases">
        <title>Pedobacter sp. RP-1-16 sp. nov., isolated from Arctic soil.</title>
        <authorList>
            <person name="Dahal R.H."/>
            <person name="Kim D.-U."/>
        </authorList>
    </citation>
    <scope>NUCLEOTIDE SEQUENCE [LARGE SCALE GENOMIC DNA]</scope>
    <source>
        <strain evidence="5 6">RP-1-16</strain>
    </source>
</reference>
<dbReference type="AlphaFoldDB" id="A0A4U1GBT7"/>
<dbReference type="SUPFAM" id="SSF46785">
    <property type="entry name" value="Winged helix' DNA-binding domain"/>
    <property type="match status" value="1"/>
</dbReference>
<dbReference type="RefSeq" id="WP_136880459.1">
    <property type="nucleotide sequence ID" value="NZ_SWDX01000004.1"/>
</dbReference>
<name>A0A4U1GBT7_9SPHI</name>
<dbReference type="PANTHER" id="PTHR38445">
    <property type="entry name" value="HTH-TYPE TRANSCRIPTIONAL REPRESSOR YTRA"/>
    <property type="match status" value="1"/>
</dbReference>
<gene>
    <name evidence="5" type="ORF">FBD94_12945</name>
</gene>
<sequence length="343" mass="39264">MKLTESYKYISIDEYSATPKYIQLTNSILSAIEGGHIHKDDILPSICDISNELEISRDTVEKAYKNLKNIGVLTSIPGRGFYILDTAFRQTLKVCLLFNKLSVYKKIVYDSFLAALGEGAATDLFIYNNDYTIFKNFLEDKRDRYSHFVIIPHFIEGKDHAYEAINTIPKQKLIILDKRIPGITGDYAGVYEDFENDIYRALEQACPSLSKYHTLKLIFPANSYYPKEIVKGFSRFCQHYAFAYHVVSNIYEESINEGEAYINLLEDDLVILIERIQLLNLKIGEQVGIISYNEAPIKRVILNGITTISTDFARMGNLAANLIRENAREHIDVPFHLTLRDSL</sequence>
<evidence type="ECO:0000256" key="1">
    <source>
        <dbReference type="ARBA" id="ARBA00023015"/>
    </source>
</evidence>
<organism evidence="5 6">
    <name type="scientific">Pedobacter hiemivivus</name>
    <dbReference type="NCBI Taxonomy" id="2530454"/>
    <lineage>
        <taxon>Bacteria</taxon>
        <taxon>Pseudomonadati</taxon>
        <taxon>Bacteroidota</taxon>
        <taxon>Sphingobacteriia</taxon>
        <taxon>Sphingobacteriales</taxon>
        <taxon>Sphingobacteriaceae</taxon>
        <taxon>Pedobacter</taxon>
    </lineage>
</organism>
<evidence type="ECO:0000313" key="6">
    <source>
        <dbReference type="Proteomes" id="UP000309594"/>
    </source>
</evidence>
<keyword evidence="2" id="KW-0238">DNA-binding</keyword>
<dbReference type="GO" id="GO:0003677">
    <property type="term" value="F:DNA binding"/>
    <property type="evidence" value="ECO:0007669"/>
    <property type="project" value="UniProtKB-KW"/>
</dbReference>
<dbReference type="SMART" id="SM00345">
    <property type="entry name" value="HTH_GNTR"/>
    <property type="match status" value="1"/>
</dbReference>
<dbReference type="InterPro" id="IPR036388">
    <property type="entry name" value="WH-like_DNA-bd_sf"/>
</dbReference>
<dbReference type="CDD" id="cd07377">
    <property type="entry name" value="WHTH_GntR"/>
    <property type="match status" value="1"/>
</dbReference>
<dbReference type="GO" id="GO:0003700">
    <property type="term" value="F:DNA-binding transcription factor activity"/>
    <property type="evidence" value="ECO:0007669"/>
    <property type="project" value="InterPro"/>
</dbReference>
<evidence type="ECO:0000259" key="4">
    <source>
        <dbReference type="PROSITE" id="PS50949"/>
    </source>
</evidence>
<dbReference type="InterPro" id="IPR000524">
    <property type="entry name" value="Tscrpt_reg_HTH_GntR"/>
</dbReference>
<dbReference type="Gene3D" id="3.40.50.2300">
    <property type="match status" value="2"/>
</dbReference>
<dbReference type="InterPro" id="IPR028082">
    <property type="entry name" value="Peripla_BP_I"/>
</dbReference>
<dbReference type="SUPFAM" id="SSF53822">
    <property type="entry name" value="Periplasmic binding protein-like I"/>
    <property type="match status" value="1"/>
</dbReference>
<protein>
    <submittedName>
        <fullName evidence="5">GntR family transcriptional regulator</fullName>
    </submittedName>
</protein>
<evidence type="ECO:0000256" key="2">
    <source>
        <dbReference type="ARBA" id="ARBA00023125"/>
    </source>
</evidence>